<accession>A0A850WEH2</accession>
<protein>
    <submittedName>
        <fullName evidence="8">ATL2 protein</fullName>
    </submittedName>
</protein>
<evidence type="ECO:0000256" key="2">
    <source>
        <dbReference type="ARBA" id="ARBA00022525"/>
    </source>
</evidence>
<evidence type="ECO:0000256" key="5">
    <source>
        <dbReference type="ARBA" id="ARBA00023157"/>
    </source>
</evidence>
<dbReference type="InterPro" id="IPR050439">
    <property type="entry name" value="ADAMTS_ADAMTS-like"/>
</dbReference>
<dbReference type="OrthoDB" id="5781878at2759"/>
<dbReference type="Pfam" id="PF19236">
    <property type="entry name" value="ADAMTS_CR_3"/>
    <property type="match status" value="1"/>
</dbReference>
<keyword evidence="2" id="KW-0964">Secreted</keyword>
<dbReference type="Pfam" id="PF19030">
    <property type="entry name" value="TSP1_ADAMTS"/>
    <property type="match status" value="6"/>
</dbReference>
<evidence type="ECO:0000256" key="6">
    <source>
        <dbReference type="PIRSR" id="PIRSR613273-3"/>
    </source>
</evidence>
<evidence type="ECO:0000313" key="9">
    <source>
        <dbReference type="Proteomes" id="UP000632118"/>
    </source>
</evidence>
<dbReference type="GO" id="GO:0031012">
    <property type="term" value="C:extracellular matrix"/>
    <property type="evidence" value="ECO:0007669"/>
    <property type="project" value="TreeGrafter"/>
</dbReference>
<evidence type="ECO:0000256" key="1">
    <source>
        <dbReference type="ARBA" id="ARBA00004613"/>
    </source>
</evidence>
<dbReference type="InterPro" id="IPR000884">
    <property type="entry name" value="TSP1_rpt"/>
</dbReference>
<evidence type="ECO:0000256" key="4">
    <source>
        <dbReference type="ARBA" id="ARBA00022737"/>
    </source>
</evidence>
<dbReference type="InterPro" id="IPR010909">
    <property type="entry name" value="PLAC"/>
</dbReference>
<dbReference type="SMART" id="SM00209">
    <property type="entry name" value="TSP1"/>
    <property type="match status" value="7"/>
</dbReference>
<dbReference type="GO" id="GO:0006508">
    <property type="term" value="P:proteolysis"/>
    <property type="evidence" value="ECO:0007669"/>
    <property type="project" value="TreeGrafter"/>
</dbReference>
<feature type="disulfide bond" evidence="6">
    <location>
        <begin position="26"/>
        <end position="42"/>
    </location>
</feature>
<keyword evidence="5 6" id="KW-1015">Disulfide bond</keyword>
<name>A0A850WEH2_FREMA</name>
<proteinExistence type="predicted"/>
<dbReference type="Pfam" id="PF08686">
    <property type="entry name" value="PLAC"/>
    <property type="match status" value="1"/>
</dbReference>
<feature type="disulfide bond" evidence="6">
    <location>
        <begin position="11"/>
        <end position="52"/>
    </location>
</feature>
<dbReference type="InterPro" id="IPR010294">
    <property type="entry name" value="ADAMTS_spacer1"/>
</dbReference>
<feature type="domain" description="PLAC" evidence="7">
    <location>
        <begin position="862"/>
        <end position="900"/>
    </location>
</feature>
<sequence length="900" mass="101252">WWGEWSSWSTCSRSCGGGVMSRERHCLRQRLQMPQGTNSTMCVGQAKHYQLCQQQPCPANTASFKEQQCSSFNAKAFGKRYYHWVPLYPDDYTSISNKPCDLQCTTRSGERQLMARAQDGTSCKDRTYQGVCINGKCEPVGCDGRLYSPRTMDRCRVCGGDGSTCHRVSGSFRKAISQIGYVFITNIPSGATDILIIERRKTENILALADESGHFFFNGNSAIDNPQNFRVAGTIFKYRRPSSLNSDGLEYIIAHGPTNQSLNAMYYNFNGKMPHITYDYTVPRTPPLRTAAPAVDRPLYHHLPETSQNHPVPANSRAAQDFNATWLSLSPDDTSEQLRLREGHEGLGFGHPHFFQTNSTSQTRDWGWEQGEEKEKYDFQIRQVYHANTAGEEEEEEAAAIGGETELGWLLCDKSTLRSIWERQTTIQGQSTPAALHRPALRFNQISISTAVPYSMRRSELSENSHIASSRLRLFRRLCHRDPHNTAFSHTASFFHSNEFVVSPVGHDDISLADMYRWKVSAYAPCSSTCTSGISTSYAMCVRYDGVEVDETYCDALTRPEPTHEFCTGRDCRPRWETSRWSECSRTCGEGYQYRTVRCWKMLAPGFDSSVYDDLCESAGLARPMERKACKNKACGPQWELSEWSECSARCGTQGTMKREVRCSVEAPLCDESRKPSSEKACTGPPCDRRWTASDWGPCSGACGEGRMSRFIACRNLEGKVISDSQCDPATKPLAVHPCGDKNCPAHWVEQEWDQCDASCGRGMKTRVILCAGLENGVYREYPEKRCEASQKPEEQAACFKRPCSTWFTTSWSQCSKTCGAGVRLREVKCYQGEALAQGCDPTSKPEGRQTCQLQLCPTEAPEEDCEDKATANCMLVLKVKLCSHWYYRKACCRSCRLKS</sequence>
<dbReference type="Gene3D" id="2.60.120.830">
    <property type="match status" value="1"/>
</dbReference>
<feature type="non-terminal residue" evidence="8">
    <location>
        <position position="1"/>
    </location>
</feature>
<feature type="disulfide bond" evidence="6">
    <location>
        <begin position="15"/>
        <end position="57"/>
    </location>
</feature>
<keyword evidence="3" id="KW-0732">Signal</keyword>
<dbReference type="PANTHER" id="PTHR13723:SF159">
    <property type="entry name" value="PLAC DOMAIN-CONTAINING PROTEIN"/>
    <property type="match status" value="1"/>
</dbReference>
<dbReference type="PRINTS" id="PR01857">
    <property type="entry name" value="ADAMTSFAMILY"/>
</dbReference>
<dbReference type="Pfam" id="PF05986">
    <property type="entry name" value="ADAMTS_spacer1"/>
    <property type="match status" value="1"/>
</dbReference>
<evidence type="ECO:0000313" key="8">
    <source>
        <dbReference type="EMBL" id="NWH54956.1"/>
    </source>
</evidence>
<dbReference type="FunFam" id="2.20.100.10:FF:000005">
    <property type="entry name" value="ADAM metallopeptidase with thrombospondin type 1 motif 9"/>
    <property type="match status" value="1"/>
</dbReference>
<dbReference type="PROSITE" id="PS50092">
    <property type="entry name" value="TSP1"/>
    <property type="match status" value="5"/>
</dbReference>
<reference evidence="8" key="1">
    <citation type="submission" date="2019-09" db="EMBL/GenBank/DDBJ databases">
        <title>Bird 10,000 Genomes (B10K) Project - Family phase.</title>
        <authorList>
            <person name="Zhang G."/>
        </authorList>
    </citation>
    <scope>NUCLEOTIDE SEQUENCE</scope>
    <source>
        <strain evidence="8">B10K-DU-002-48</strain>
        <tissue evidence="8">Muscle</tissue>
    </source>
</reference>
<feature type="non-terminal residue" evidence="8">
    <location>
        <position position="900"/>
    </location>
</feature>
<comment type="subcellular location">
    <subcellularLocation>
        <location evidence="1">Secreted</location>
    </subcellularLocation>
</comment>
<dbReference type="InterPro" id="IPR036383">
    <property type="entry name" value="TSP1_rpt_sf"/>
</dbReference>
<dbReference type="SUPFAM" id="SSF82895">
    <property type="entry name" value="TSP-1 type 1 repeat"/>
    <property type="match status" value="7"/>
</dbReference>
<dbReference type="GO" id="GO:0004222">
    <property type="term" value="F:metalloendopeptidase activity"/>
    <property type="evidence" value="ECO:0007669"/>
    <property type="project" value="TreeGrafter"/>
</dbReference>
<comment type="caution">
    <text evidence="8">The sequence shown here is derived from an EMBL/GenBank/DDBJ whole genome shotgun (WGS) entry which is preliminary data.</text>
</comment>
<keyword evidence="9" id="KW-1185">Reference proteome</keyword>
<keyword evidence="4" id="KW-0677">Repeat</keyword>
<evidence type="ECO:0000259" key="7">
    <source>
        <dbReference type="PROSITE" id="PS50900"/>
    </source>
</evidence>
<dbReference type="Pfam" id="PF00090">
    <property type="entry name" value="TSP_1"/>
    <property type="match status" value="1"/>
</dbReference>
<dbReference type="PANTHER" id="PTHR13723">
    <property type="entry name" value="ADAMTS A DISINTEGRIN AND METALLOPROTEASE WITH THROMBOSPONDIN MOTIFS PROTEASE"/>
    <property type="match status" value="1"/>
</dbReference>
<dbReference type="PROSITE" id="PS50900">
    <property type="entry name" value="PLAC"/>
    <property type="match status" value="1"/>
</dbReference>
<dbReference type="InterPro" id="IPR013273">
    <property type="entry name" value="ADAMTS/ADAMTS-like"/>
</dbReference>
<dbReference type="Proteomes" id="UP000632118">
    <property type="component" value="Unassembled WGS sequence"/>
</dbReference>
<gene>
    <name evidence="8" type="primary">Adamtsl2_1</name>
    <name evidence="8" type="ORF">FREMAG_R07835</name>
</gene>
<dbReference type="Gene3D" id="2.20.100.10">
    <property type="entry name" value="Thrombospondin type-1 (TSP1) repeat"/>
    <property type="match status" value="6"/>
</dbReference>
<dbReference type="InterPro" id="IPR045371">
    <property type="entry name" value="ADAMTS_CR_3"/>
</dbReference>
<evidence type="ECO:0000256" key="3">
    <source>
        <dbReference type="ARBA" id="ARBA00022729"/>
    </source>
</evidence>
<dbReference type="FunFam" id="2.60.120.830:FF:000001">
    <property type="entry name" value="A disintegrin and metalloproteinase with thrombospondin motifs 1"/>
    <property type="match status" value="1"/>
</dbReference>
<dbReference type="AlphaFoldDB" id="A0A850WEH2"/>
<organism evidence="8 9">
    <name type="scientific">Fregata magnificens</name>
    <name type="common">Magnificent frigatebird</name>
    <dbReference type="NCBI Taxonomy" id="37042"/>
    <lineage>
        <taxon>Eukaryota</taxon>
        <taxon>Metazoa</taxon>
        <taxon>Chordata</taxon>
        <taxon>Craniata</taxon>
        <taxon>Vertebrata</taxon>
        <taxon>Euteleostomi</taxon>
        <taxon>Archelosauria</taxon>
        <taxon>Archosauria</taxon>
        <taxon>Dinosauria</taxon>
        <taxon>Saurischia</taxon>
        <taxon>Theropoda</taxon>
        <taxon>Coelurosauria</taxon>
        <taxon>Aves</taxon>
        <taxon>Neognathae</taxon>
        <taxon>Neoaves</taxon>
        <taxon>Aequornithes</taxon>
        <taxon>Suliformes</taxon>
        <taxon>Fregatidae</taxon>
        <taxon>Fregata</taxon>
    </lineage>
</organism>
<dbReference type="GO" id="GO:0005576">
    <property type="term" value="C:extracellular region"/>
    <property type="evidence" value="ECO:0007669"/>
    <property type="project" value="UniProtKB-SubCell"/>
</dbReference>
<dbReference type="EMBL" id="WAAD01040916">
    <property type="protein sequence ID" value="NWH54956.1"/>
    <property type="molecule type" value="Genomic_DNA"/>
</dbReference>
<dbReference type="GO" id="GO:0030198">
    <property type="term" value="P:extracellular matrix organization"/>
    <property type="evidence" value="ECO:0007669"/>
    <property type="project" value="InterPro"/>
</dbReference>